<accession>A0A2A4CU25</accession>
<evidence type="ECO:0000313" key="2">
    <source>
        <dbReference type="EMBL" id="PCD77584.1"/>
    </source>
</evidence>
<proteinExistence type="predicted"/>
<evidence type="ECO:0000313" key="3">
    <source>
        <dbReference type="Proteomes" id="UP000243507"/>
    </source>
</evidence>
<evidence type="ECO:0000256" key="1">
    <source>
        <dbReference type="SAM" id="SignalP"/>
    </source>
</evidence>
<gene>
    <name evidence="2" type="ORF">CLN94_03515</name>
</gene>
<reference evidence="2 3" key="1">
    <citation type="submission" date="2017-09" db="EMBL/GenBank/DDBJ databases">
        <title>A multilocus sequence analysis scheme for characterization of bacteria in the genus Thioclava.</title>
        <authorList>
            <person name="Liu Y."/>
            <person name="Shao Z."/>
        </authorList>
    </citation>
    <scope>NUCLEOTIDE SEQUENCE [LARGE SCALE GENOMIC DNA]</scope>
    <source>
        <strain evidence="2 3">CAU 1312</strain>
    </source>
</reference>
<dbReference type="Proteomes" id="UP000243507">
    <property type="component" value="Unassembled WGS sequence"/>
</dbReference>
<sequence length="141" mass="15082">MAGRVSLRVVLIALACASALPARAEEDAALRPIMGCVGLHESVHFVRKKLEVTQDEGHDALRAHWQDHVAAHKGDADDYTLTELYSAATRVYWPMVLEAEGDRKAGRSSEAAPSEADTAYRAALADCAALDAQLSEAAPAQ</sequence>
<comment type="caution">
    <text evidence="2">The sequence shown here is derived from an EMBL/GenBank/DDBJ whole genome shotgun (WGS) entry which is preliminary data.</text>
</comment>
<name>A0A2A4CU25_9RHOB</name>
<feature type="chain" id="PRO_5012833519" evidence="1">
    <location>
        <begin position="25"/>
        <end position="141"/>
    </location>
</feature>
<keyword evidence="3" id="KW-1185">Reference proteome</keyword>
<protein>
    <submittedName>
        <fullName evidence="2">Uncharacterized protein</fullName>
    </submittedName>
</protein>
<organism evidence="2 3">
    <name type="scientific">Pseudothioclava arenosa</name>
    <dbReference type="NCBI Taxonomy" id="1795308"/>
    <lineage>
        <taxon>Bacteria</taxon>
        <taxon>Pseudomonadati</taxon>
        <taxon>Pseudomonadota</taxon>
        <taxon>Alphaproteobacteria</taxon>
        <taxon>Rhodobacterales</taxon>
        <taxon>Paracoccaceae</taxon>
        <taxon>Pseudothioclava</taxon>
    </lineage>
</organism>
<feature type="signal peptide" evidence="1">
    <location>
        <begin position="1"/>
        <end position="24"/>
    </location>
</feature>
<keyword evidence="1" id="KW-0732">Signal</keyword>
<dbReference type="RefSeq" id="WP_096431176.1">
    <property type="nucleotide sequence ID" value="NZ_NTJD01000002.1"/>
</dbReference>
<dbReference type="EMBL" id="NTJD01000002">
    <property type="protein sequence ID" value="PCD77584.1"/>
    <property type="molecule type" value="Genomic_DNA"/>
</dbReference>
<dbReference type="AlphaFoldDB" id="A0A2A4CU25"/>